<dbReference type="EMBL" id="DAAOCV010000006">
    <property type="protein sequence ID" value="HAD2521280.1"/>
    <property type="molecule type" value="Genomic_DNA"/>
</dbReference>
<dbReference type="EMBL" id="DAAOFU010000017">
    <property type="protein sequence ID" value="HAD2888467.1"/>
    <property type="molecule type" value="Genomic_DNA"/>
</dbReference>
<dbReference type="EMBL" id="AAKFGN010000009">
    <property type="protein sequence ID" value="ECR2659173.1"/>
    <property type="molecule type" value="Genomic_DNA"/>
</dbReference>
<feature type="region of interest" description="Disordered" evidence="1">
    <location>
        <begin position="324"/>
        <end position="379"/>
    </location>
</feature>
<dbReference type="EMBL" id="DAAOAH010000005">
    <property type="protein sequence ID" value="HAD2194389.1"/>
    <property type="molecule type" value="Genomic_DNA"/>
</dbReference>
<evidence type="ECO:0000313" key="7">
    <source>
        <dbReference type="EMBL" id="HAD2307685.1"/>
    </source>
</evidence>
<dbReference type="EMBL" id="DAAOAI010000005">
    <property type="protein sequence ID" value="HAD2189663.1"/>
    <property type="molecule type" value="Genomic_DNA"/>
</dbReference>
<reference evidence="4" key="2">
    <citation type="submission" date="2019-01" db="EMBL/GenBank/DDBJ databases">
        <authorList>
            <consortium name="NCBI Pathogen Detection Project"/>
        </authorList>
    </citation>
    <scope>NUCLEOTIDE SEQUENCE</scope>
    <source>
        <strain evidence="4">Salmonella enterica subsp. enterica</strain>
    </source>
</reference>
<evidence type="ECO:0000313" key="5">
    <source>
        <dbReference type="EMBL" id="HAD2194389.1"/>
    </source>
</evidence>
<feature type="compositionally biased region" description="Acidic residues" evidence="1">
    <location>
        <begin position="357"/>
        <end position="368"/>
    </location>
</feature>
<dbReference type="AlphaFoldDB" id="A0A3Y3XD70"/>
<evidence type="ECO:0008006" key="11">
    <source>
        <dbReference type="Google" id="ProtNLM"/>
    </source>
</evidence>
<evidence type="ECO:0000313" key="3">
    <source>
        <dbReference type="EMBL" id="ECW0165362.1"/>
    </source>
</evidence>
<sequence>MAKAPLLNLNNALLQGAKESSAATTAAVAIMPTSEMPMVLTLDEVAPNPDNPRTTRNPKYDEIKESIRARGLDTVPKVTKNPDIPGSPYIFSDGGNTRYAILRELFAETQDERFYRFHALFKPWPGRLECLVGHLAENDVRGDLTFIDKALGIKKARAIHEETLGRTVTLRELADLLGQQGYPIHNSMISRMEHTVEYLYPFMPELLVSGLGKPQIVNLLNLRADALKIWQQYSVMTETDSDFNEIFGHVCTQFDDPEVYSFEMFRDEFIGMLVNVLPHPSLNYDRWLLELDPKARNQRKLFGEPEPVASHLVDADRQTWQSTASLPGTANDENQQGGSSLKPKLNNAPVLPKQPDPDNDNGDNDDVTGEWFGSCGSPRLPKAEVQNDFLGGPSVLTGDVIPDEYHFIPDAGNIAVSASAFAGAQVGLTADTPSDAVSIASEMPGLSLLPTEPALSSVEFANVGLEPVTDIWVIPALQDDIEHLQDMAYRLAYELAEAMGCEVHVSEDKNASAAGFSVSEHGGEFALFLAGLSGHVPNKQFNMFMFCLNFFGSQSAGDTPVFDDVHVVKSLRLIRVIRRLRELQRNMAAEQNDGRRHEH</sequence>
<evidence type="ECO:0000256" key="1">
    <source>
        <dbReference type="SAM" id="MobiDB-lite"/>
    </source>
</evidence>
<reference evidence="2" key="3">
    <citation type="submission" date="2019-09" db="EMBL/GenBank/DDBJ databases">
        <authorList>
            <person name="Ashton P.M."/>
            <person name="Dallman T."/>
            <person name="Nair S."/>
            <person name="De Pinna E."/>
            <person name="Peters T."/>
            <person name="Grant K."/>
        </authorList>
    </citation>
    <scope>NUCLEOTIDE SEQUENCE</scope>
    <source>
        <strain evidence="2">797590</strain>
        <strain evidence="3">802759</strain>
    </source>
</reference>
<evidence type="ECO:0000313" key="9">
    <source>
        <dbReference type="EMBL" id="HAD2521280.1"/>
    </source>
</evidence>
<dbReference type="EMBL" id="AAKUZR010000011">
    <property type="protein sequence ID" value="ECW0165362.1"/>
    <property type="molecule type" value="Genomic_DNA"/>
</dbReference>
<dbReference type="EMBL" id="DAAOCB010000006">
    <property type="protein sequence ID" value="HAD2402461.1"/>
    <property type="molecule type" value="Genomic_DNA"/>
</dbReference>
<organism evidence="4">
    <name type="scientific">Salmonella enterica I</name>
    <dbReference type="NCBI Taxonomy" id="59201"/>
    <lineage>
        <taxon>Bacteria</taxon>
        <taxon>Pseudomonadati</taxon>
        <taxon>Pseudomonadota</taxon>
        <taxon>Gammaproteobacteria</taxon>
        <taxon>Enterobacterales</taxon>
        <taxon>Enterobacteriaceae</taxon>
        <taxon>Salmonella</taxon>
    </lineage>
</organism>
<dbReference type="RefSeq" id="WP_001029724.1">
    <property type="nucleotide sequence ID" value="NZ_CP129109.1"/>
</dbReference>
<name>A0A3Y3XD70_SALET</name>
<evidence type="ECO:0000313" key="4">
    <source>
        <dbReference type="EMBL" id="HAD2189663.1"/>
    </source>
</evidence>
<dbReference type="NCBIfam" id="TIGR03764">
    <property type="entry name" value="ICE_PFGI_1_parB"/>
    <property type="match status" value="1"/>
</dbReference>
<dbReference type="SUPFAM" id="SSF110849">
    <property type="entry name" value="ParB/Sulfiredoxin"/>
    <property type="match status" value="1"/>
</dbReference>
<feature type="compositionally biased region" description="Polar residues" evidence="1">
    <location>
        <begin position="324"/>
        <end position="339"/>
    </location>
</feature>
<reference evidence="4" key="1">
    <citation type="journal article" date="2018" name="Genome Biol.">
        <title>SKESA: strategic k-mer extension for scrupulous assemblies.</title>
        <authorList>
            <person name="Souvorov A."/>
            <person name="Agarwala R."/>
            <person name="Lipman D.J."/>
        </authorList>
    </citation>
    <scope>NUCLEOTIDE SEQUENCE</scope>
    <source>
        <strain evidence="4">Salmonella enterica subsp. enterica</strain>
    </source>
</reference>
<protein>
    <recommendedName>
        <fullName evidence="11">Chromosome partitioning protein ParB</fullName>
    </recommendedName>
</protein>
<evidence type="ECO:0000313" key="2">
    <source>
        <dbReference type="EMBL" id="ECR2659173.1"/>
    </source>
</evidence>
<dbReference type="InterPro" id="IPR036086">
    <property type="entry name" value="ParB/Sulfiredoxin_sf"/>
</dbReference>
<dbReference type="EMBL" id="DAAOBH010000005">
    <property type="protein sequence ID" value="HAD2307685.1"/>
    <property type="molecule type" value="Genomic_DNA"/>
</dbReference>
<dbReference type="InterPro" id="IPR022304">
    <property type="entry name" value="ICE_PFGI_1_ParB"/>
</dbReference>
<gene>
    <name evidence="2" type="ORF">F1J57_10340</name>
    <name evidence="3" type="ORF">F3E75_10955</name>
    <name evidence="4" type="ORF">G1G64_06475</name>
    <name evidence="7" type="ORF">G1G67_06625</name>
    <name evidence="5" type="ORF">G1G69_06625</name>
    <name evidence="6" type="ORF">G1G74_11395</name>
    <name evidence="8" type="ORF">G1G83_07735</name>
    <name evidence="10" type="ORF">G1H25_16855</name>
    <name evidence="9" type="ORF">G1H50_08220</name>
</gene>
<evidence type="ECO:0000313" key="8">
    <source>
        <dbReference type="EMBL" id="HAD2402461.1"/>
    </source>
</evidence>
<accession>A0A3Y3XD70</accession>
<evidence type="ECO:0000313" key="10">
    <source>
        <dbReference type="EMBL" id="HAD2888467.1"/>
    </source>
</evidence>
<comment type="caution">
    <text evidence="4">The sequence shown here is derived from an EMBL/GenBank/DDBJ whole genome shotgun (WGS) entry which is preliminary data.</text>
</comment>
<dbReference type="EMBL" id="DAAOBA010000010">
    <property type="protein sequence ID" value="HAD2280013.1"/>
    <property type="molecule type" value="Genomic_DNA"/>
</dbReference>
<proteinExistence type="predicted"/>
<evidence type="ECO:0000313" key="6">
    <source>
        <dbReference type="EMBL" id="HAD2280013.1"/>
    </source>
</evidence>